<reference evidence="2 3" key="1">
    <citation type="submission" date="2020-02" db="EMBL/GenBank/DDBJ databases">
        <title>Draft genome sequence of two Spirosoma agri KCTC 52727 and Spirosoma terrae KCTC 52035.</title>
        <authorList>
            <person name="Rojas J."/>
            <person name="Ambika Manirajan B."/>
            <person name="Ratering S."/>
            <person name="Suarez C."/>
            <person name="Schnell S."/>
        </authorList>
    </citation>
    <scope>NUCLEOTIDE SEQUENCE [LARGE SCALE GENOMIC DNA]</scope>
    <source>
        <strain evidence="2 3">KCTC 52727</strain>
    </source>
</reference>
<accession>A0A6M0IK38</accession>
<feature type="signal peptide" evidence="1">
    <location>
        <begin position="1"/>
        <end position="22"/>
    </location>
</feature>
<sequence length="233" mass="26250">MLKKNKLYTVILLAFLSIINGCQQPSTDPATDDSAYFPLQIGDYWIYQVTQHTYSSGSPVAERVYQIQQKVSSSFTQNGQLIFLMEESIKKTSQSEWQLNAIRTVYKTPAEVVGLDNTVPVVKLVFPIASTTSWNANIYNTNPDTLLRYEGRGRSVSVNKLNFDNTISVVGANDSTLINLNRYRRVYARNVGLIYRENTSLAYCQLSPDCIAKGIVESGTKQRWELVASNRLL</sequence>
<evidence type="ECO:0000313" key="3">
    <source>
        <dbReference type="Proteomes" id="UP000477386"/>
    </source>
</evidence>
<evidence type="ECO:0000256" key="1">
    <source>
        <dbReference type="SAM" id="SignalP"/>
    </source>
</evidence>
<feature type="chain" id="PRO_5026954913" description="Lipoprotein" evidence="1">
    <location>
        <begin position="23"/>
        <end position="233"/>
    </location>
</feature>
<gene>
    <name evidence="2" type="ORF">GK091_14920</name>
</gene>
<dbReference type="AlphaFoldDB" id="A0A6M0IK38"/>
<organism evidence="2 3">
    <name type="scientific">Spirosoma agri</name>
    <dbReference type="NCBI Taxonomy" id="1987381"/>
    <lineage>
        <taxon>Bacteria</taxon>
        <taxon>Pseudomonadati</taxon>
        <taxon>Bacteroidota</taxon>
        <taxon>Cytophagia</taxon>
        <taxon>Cytophagales</taxon>
        <taxon>Cytophagaceae</taxon>
        <taxon>Spirosoma</taxon>
    </lineage>
</organism>
<evidence type="ECO:0000313" key="2">
    <source>
        <dbReference type="EMBL" id="NEU68182.1"/>
    </source>
</evidence>
<dbReference type="EMBL" id="JAAGNZ010000001">
    <property type="protein sequence ID" value="NEU68182.1"/>
    <property type="molecule type" value="Genomic_DNA"/>
</dbReference>
<name>A0A6M0IK38_9BACT</name>
<dbReference type="RefSeq" id="WP_164039718.1">
    <property type="nucleotide sequence ID" value="NZ_JAAGNZ010000001.1"/>
</dbReference>
<proteinExistence type="predicted"/>
<comment type="caution">
    <text evidence="2">The sequence shown here is derived from an EMBL/GenBank/DDBJ whole genome shotgun (WGS) entry which is preliminary data.</text>
</comment>
<dbReference type="Proteomes" id="UP000477386">
    <property type="component" value="Unassembled WGS sequence"/>
</dbReference>
<keyword evidence="1" id="KW-0732">Signal</keyword>
<protein>
    <recommendedName>
        <fullName evidence="4">Lipoprotein</fullName>
    </recommendedName>
</protein>
<keyword evidence="3" id="KW-1185">Reference proteome</keyword>
<evidence type="ECO:0008006" key="4">
    <source>
        <dbReference type="Google" id="ProtNLM"/>
    </source>
</evidence>